<evidence type="ECO:0000259" key="9">
    <source>
        <dbReference type="Pfam" id="PF13231"/>
    </source>
</evidence>
<keyword evidence="6 8" id="KW-1133">Transmembrane helix</keyword>
<evidence type="ECO:0000256" key="1">
    <source>
        <dbReference type="ARBA" id="ARBA00004651"/>
    </source>
</evidence>
<dbReference type="InterPro" id="IPR038731">
    <property type="entry name" value="RgtA/B/C-like"/>
</dbReference>
<proteinExistence type="predicted"/>
<keyword evidence="7 8" id="KW-0472">Membrane</keyword>
<gene>
    <name evidence="10" type="ORF">ADK38_34810</name>
</gene>
<feature type="transmembrane region" description="Helical" evidence="8">
    <location>
        <begin position="124"/>
        <end position="143"/>
    </location>
</feature>
<accession>A0ABR5IX91</accession>
<feature type="domain" description="Glycosyltransferase RgtA/B/C/D-like" evidence="9">
    <location>
        <begin position="115"/>
        <end position="196"/>
    </location>
</feature>
<feature type="transmembrane region" description="Helical" evidence="8">
    <location>
        <begin position="176"/>
        <end position="194"/>
    </location>
</feature>
<reference evidence="10 11" key="1">
    <citation type="submission" date="2015-07" db="EMBL/GenBank/DDBJ databases">
        <authorList>
            <person name="Ju K.-S."/>
            <person name="Doroghazi J.R."/>
            <person name="Metcalf W.W."/>
        </authorList>
    </citation>
    <scope>NUCLEOTIDE SEQUENCE [LARGE SCALE GENOMIC DNA]</scope>
    <source>
        <strain evidence="10 11">NRRL B-3589</strain>
    </source>
</reference>
<dbReference type="PANTHER" id="PTHR33908:SF11">
    <property type="entry name" value="MEMBRANE PROTEIN"/>
    <property type="match status" value="1"/>
</dbReference>
<evidence type="ECO:0000256" key="4">
    <source>
        <dbReference type="ARBA" id="ARBA00022679"/>
    </source>
</evidence>
<evidence type="ECO:0000256" key="6">
    <source>
        <dbReference type="ARBA" id="ARBA00022989"/>
    </source>
</evidence>
<dbReference type="Pfam" id="PF13231">
    <property type="entry name" value="PMT_2"/>
    <property type="match status" value="1"/>
</dbReference>
<protein>
    <recommendedName>
        <fullName evidence="9">Glycosyltransferase RgtA/B/C/D-like domain-containing protein</fullName>
    </recommendedName>
</protein>
<keyword evidence="2" id="KW-1003">Cell membrane</keyword>
<comment type="caution">
    <text evidence="10">The sequence shown here is derived from an EMBL/GenBank/DDBJ whole genome shotgun (WGS) entry which is preliminary data.</text>
</comment>
<evidence type="ECO:0000256" key="8">
    <source>
        <dbReference type="SAM" id="Phobius"/>
    </source>
</evidence>
<keyword evidence="4" id="KW-0808">Transferase</keyword>
<evidence type="ECO:0000256" key="3">
    <source>
        <dbReference type="ARBA" id="ARBA00022676"/>
    </source>
</evidence>
<organism evidence="10 11">
    <name type="scientific">Streptomyces varsoviensis</name>
    <dbReference type="NCBI Taxonomy" id="67373"/>
    <lineage>
        <taxon>Bacteria</taxon>
        <taxon>Bacillati</taxon>
        <taxon>Actinomycetota</taxon>
        <taxon>Actinomycetes</taxon>
        <taxon>Kitasatosporales</taxon>
        <taxon>Streptomycetaceae</taxon>
        <taxon>Streptomyces</taxon>
    </lineage>
</organism>
<keyword evidence="11" id="KW-1185">Reference proteome</keyword>
<keyword evidence="3" id="KW-0328">Glycosyltransferase</keyword>
<name>A0ABR5IX91_9ACTN</name>
<evidence type="ECO:0000256" key="5">
    <source>
        <dbReference type="ARBA" id="ARBA00022692"/>
    </source>
</evidence>
<evidence type="ECO:0000313" key="10">
    <source>
        <dbReference type="EMBL" id="KOG85770.1"/>
    </source>
</evidence>
<comment type="subcellular location">
    <subcellularLocation>
        <location evidence="1">Cell membrane</location>
        <topology evidence="1">Multi-pass membrane protein</topology>
    </subcellularLocation>
</comment>
<evidence type="ECO:0000313" key="11">
    <source>
        <dbReference type="Proteomes" id="UP000037020"/>
    </source>
</evidence>
<evidence type="ECO:0000256" key="7">
    <source>
        <dbReference type="ARBA" id="ARBA00023136"/>
    </source>
</evidence>
<dbReference type="EMBL" id="LGUT01003204">
    <property type="protein sequence ID" value="KOG85770.1"/>
    <property type="molecule type" value="Genomic_DNA"/>
</dbReference>
<evidence type="ECO:0000256" key="2">
    <source>
        <dbReference type="ARBA" id="ARBA00022475"/>
    </source>
</evidence>
<keyword evidence="5 8" id="KW-0812">Transmembrane</keyword>
<dbReference type="InterPro" id="IPR050297">
    <property type="entry name" value="LipidA_mod_glycosyltrf_83"/>
</dbReference>
<feature type="transmembrane region" description="Helical" evidence="8">
    <location>
        <begin position="52"/>
        <end position="70"/>
    </location>
</feature>
<dbReference type="Proteomes" id="UP000037020">
    <property type="component" value="Unassembled WGS sequence"/>
</dbReference>
<sequence>MSAGERAPLGTGQPAEEDEGLGIVVLTPEPEPVPNAPAAPARPAGPLRGRGLLPPVLVGLLVLAACLWGIGRRPLDHDEYATWWAATLPHAGLARLLHHTDALLAPYYVFEHGWIAVVGDSATALRLPSALAMGATGALTVLLGRRLFDLRTGTVAGVLLALTPTVARYGQEARPYAFAALFAVAATLALLRALDRPG</sequence>
<feature type="non-terminal residue" evidence="10">
    <location>
        <position position="198"/>
    </location>
</feature>
<dbReference type="PANTHER" id="PTHR33908">
    <property type="entry name" value="MANNOSYLTRANSFERASE YKCB-RELATED"/>
    <property type="match status" value="1"/>
</dbReference>